<dbReference type="InterPro" id="IPR036291">
    <property type="entry name" value="NAD(P)-bd_dom_sf"/>
</dbReference>
<dbReference type="OrthoDB" id="7352421at2"/>
<dbReference type="RefSeq" id="WP_055433624.1">
    <property type="nucleotide sequence ID" value="NZ_CYHA01000002.1"/>
</dbReference>
<dbReference type="CDD" id="cd05244">
    <property type="entry name" value="BVR-B_like_SDR_a"/>
    <property type="match status" value="1"/>
</dbReference>
<keyword evidence="3" id="KW-1185">Reference proteome</keyword>
<dbReference type="InterPro" id="IPR051606">
    <property type="entry name" value="Polyketide_Oxido-like"/>
</dbReference>
<evidence type="ECO:0000313" key="2">
    <source>
        <dbReference type="EMBL" id="CUA82431.1"/>
    </source>
</evidence>
<proteinExistence type="predicted"/>
<dbReference type="Pfam" id="PF13460">
    <property type="entry name" value="NAD_binding_10"/>
    <property type="match status" value="1"/>
</dbReference>
<organism evidence="2 3">
    <name type="scientific">Gulbenkiania indica</name>
    <dbReference type="NCBI Taxonomy" id="375574"/>
    <lineage>
        <taxon>Bacteria</taxon>
        <taxon>Pseudomonadati</taxon>
        <taxon>Pseudomonadota</taxon>
        <taxon>Betaproteobacteria</taxon>
        <taxon>Neisseriales</taxon>
        <taxon>Chromobacteriaceae</taxon>
        <taxon>Gulbenkiania</taxon>
    </lineage>
</organism>
<dbReference type="EMBL" id="CYHA01000002">
    <property type="protein sequence ID" value="CUA82431.1"/>
    <property type="molecule type" value="Genomic_DNA"/>
</dbReference>
<sequence>MKVAIIGATGFVGSSLLKEAVARGHTVTALVSDPSKVPASGHVTAKRVDVLVREDLKDKLQGHDAVISAFSGHAQADVLGYYVKGIESIISAVKAAGVPRFLLVGGAGSLEVAPGVQLIDTPQFPAQWKATAEGARQALSLLRNEQKLDWTVLAPSAHLEPGSRTGNYRIGEDRLLVDESGESHISLADYAVAMINELEQPAHSRSRFTVGY</sequence>
<dbReference type="AlphaFoldDB" id="A0A0K6GUM5"/>
<reference evidence="3" key="1">
    <citation type="submission" date="2015-08" db="EMBL/GenBank/DDBJ databases">
        <authorList>
            <person name="Varghese N."/>
        </authorList>
    </citation>
    <scope>NUCLEOTIDE SEQUENCE [LARGE SCALE GENOMIC DNA]</scope>
    <source>
        <strain evidence="3">DSM 17901</strain>
    </source>
</reference>
<dbReference type="GO" id="GO:0016646">
    <property type="term" value="F:oxidoreductase activity, acting on the CH-NH group of donors, NAD or NADP as acceptor"/>
    <property type="evidence" value="ECO:0007669"/>
    <property type="project" value="TreeGrafter"/>
</dbReference>
<dbReference type="InterPro" id="IPR016040">
    <property type="entry name" value="NAD(P)-bd_dom"/>
</dbReference>
<evidence type="ECO:0000313" key="3">
    <source>
        <dbReference type="Proteomes" id="UP000243535"/>
    </source>
</evidence>
<dbReference type="Gene3D" id="3.40.50.720">
    <property type="entry name" value="NAD(P)-binding Rossmann-like Domain"/>
    <property type="match status" value="1"/>
</dbReference>
<dbReference type="PANTHER" id="PTHR43355:SF2">
    <property type="entry name" value="FLAVIN REDUCTASE (NADPH)"/>
    <property type="match status" value="1"/>
</dbReference>
<evidence type="ECO:0000259" key="1">
    <source>
        <dbReference type="Pfam" id="PF13460"/>
    </source>
</evidence>
<feature type="domain" description="NAD(P)-binding" evidence="1">
    <location>
        <begin position="7"/>
        <end position="197"/>
    </location>
</feature>
<dbReference type="PANTHER" id="PTHR43355">
    <property type="entry name" value="FLAVIN REDUCTASE (NADPH)"/>
    <property type="match status" value="1"/>
</dbReference>
<dbReference type="Proteomes" id="UP000243535">
    <property type="component" value="Unassembled WGS sequence"/>
</dbReference>
<name>A0A0K6GUM5_9NEIS</name>
<dbReference type="STRING" id="375574.GCA_001418035_01064"/>
<gene>
    <name evidence="2" type="ORF">Ga0061063_1272</name>
</gene>
<dbReference type="SUPFAM" id="SSF51735">
    <property type="entry name" value="NAD(P)-binding Rossmann-fold domains"/>
    <property type="match status" value="1"/>
</dbReference>
<protein>
    <submittedName>
        <fullName evidence="2">Putative NADH-flavin reductase</fullName>
    </submittedName>
</protein>
<accession>A0A0K6GUM5</accession>